<gene>
    <name evidence="3" type="primary">cutA</name>
    <name evidence="3" type="ORF">ACFQMA_11030</name>
</gene>
<dbReference type="SUPFAM" id="SSF54913">
    <property type="entry name" value="GlnB-like"/>
    <property type="match status" value="1"/>
</dbReference>
<dbReference type="InterPro" id="IPR004323">
    <property type="entry name" value="Ion_tolerance_CutA"/>
</dbReference>
<evidence type="ECO:0000256" key="2">
    <source>
        <dbReference type="ARBA" id="ARBA00022490"/>
    </source>
</evidence>
<evidence type="ECO:0000256" key="1">
    <source>
        <dbReference type="ARBA" id="ARBA00010169"/>
    </source>
</evidence>
<dbReference type="RefSeq" id="WP_274325916.1">
    <property type="nucleotide sequence ID" value="NZ_CP118158.1"/>
</dbReference>
<dbReference type="Pfam" id="PF03091">
    <property type="entry name" value="CutA1"/>
    <property type="match status" value="1"/>
</dbReference>
<comment type="caution">
    <text evidence="3">The sequence shown here is derived from an EMBL/GenBank/DDBJ whole genome shotgun (WGS) entry which is preliminary data.</text>
</comment>
<dbReference type="GeneID" id="78820646"/>
<evidence type="ECO:0000313" key="4">
    <source>
        <dbReference type="Proteomes" id="UP001596432"/>
    </source>
</evidence>
<organism evidence="3 4">
    <name type="scientific">Halosimplex aquaticum</name>
    <dbReference type="NCBI Taxonomy" id="3026162"/>
    <lineage>
        <taxon>Archaea</taxon>
        <taxon>Methanobacteriati</taxon>
        <taxon>Methanobacteriota</taxon>
        <taxon>Stenosarchaea group</taxon>
        <taxon>Halobacteria</taxon>
        <taxon>Halobacteriales</taxon>
        <taxon>Haloarculaceae</taxon>
        <taxon>Halosimplex</taxon>
    </lineage>
</organism>
<dbReference type="Gene3D" id="3.30.70.120">
    <property type="match status" value="1"/>
</dbReference>
<accession>A0ABD5XZ31</accession>
<proteinExistence type="inferred from homology"/>
<dbReference type="InterPro" id="IPR011322">
    <property type="entry name" value="N-reg_PII-like_a/b"/>
</dbReference>
<evidence type="ECO:0000313" key="3">
    <source>
        <dbReference type="EMBL" id="MFC7140358.1"/>
    </source>
</evidence>
<reference evidence="3 4" key="1">
    <citation type="journal article" date="2019" name="Int. J. Syst. Evol. Microbiol.">
        <title>The Global Catalogue of Microorganisms (GCM) 10K type strain sequencing project: providing services to taxonomists for standard genome sequencing and annotation.</title>
        <authorList>
            <consortium name="The Broad Institute Genomics Platform"/>
            <consortium name="The Broad Institute Genome Sequencing Center for Infectious Disease"/>
            <person name="Wu L."/>
            <person name="Ma J."/>
        </authorList>
    </citation>
    <scope>NUCLEOTIDE SEQUENCE [LARGE SCALE GENOMIC DNA]</scope>
    <source>
        <strain evidence="3 4">XZYJT29</strain>
    </source>
</reference>
<protein>
    <submittedName>
        <fullName evidence="3">Divalent-cation tolerance protein CutA</fullName>
    </submittedName>
</protein>
<keyword evidence="4" id="KW-1185">Reference proteome</keyword>
<name>A0ABD5XZ31_9EURY</name>
<dbReference type="Proteomes" id="UP001596432">
    <property type="component" value="Unassembled WGS sequence"/>
</dbReference>
<dbReference type="PANTHER" id="PTHR23419">
    <property type="entry name" value="DIVALENT CATION TOLERANCE CUTA-RELATED"/>
    <property type="match status" value="1"/>
</dbReference>
<dbReference type="PANTHER" id="PTHR23419:SF8">
    <property type="entry name" value="FI09726P"/>
    <property type="match status" value="1"/>
</dbReference>
<sequence length="102" mass="11721">MSYLAVRIGVPDETAAHQLSRALVEERIAAGTRMSAGTSHYWWDGEVNERRYWTITAFTTSEQLELLYDLVDEGHPDELPGVTYTEIDARDEFLAWIDDQTR</sequence>
<dbReference type="AlphaFoldDB" id="A0ABD5XZ31"/>
<keyword evidence="2" id="KW-0963">Cytoplasm</keyword>
<comment type="similarity">
    <text evidence="1">Belongs to the CutA family.</text>
</comment>
<dbReference type="EMBL" id="JBHTAS010000001">
    <property type="protein sequence ID" value="MFC7140358.1"/>
    <property type="molecule type" value="Genomic_DNA"/>
</dbReference>
<dbReference type="InterPro" id="IPR015867">
    <property type="entry name" value="N-reg_PII/ATP_PRibTrfase_C"/>
</dbReference>